<dbReference type="SUPFAM" id="SSF63817">
    <property type="entry name" value="Sortase"/>
    <property type="match status" value="1"/>
</dbReference>
<protein>
    <submittedName>
        <fullName evidence="3">Sortase A</fullName>
        <ecNumber evidence="3">3.4.22.70</ecNumber>
    </submittedName>
</protein>
<dbReference type="InterPro" id="IPR042000">
    <property type="entry name" value="Sortase_D_2"/>
</dbReference>
<evidence type="ECO:0000313" key="3">
    <source>
        <dbReference type="EMBL" id="MBM7693473.1"/>
    </source>
</evidence>
<dbReference type="Gene3D" id="2.40.260.10">
    <property type="entry name" value="Sortase"/>
    <property type="match status" value="1"/>
</dbReference>
<dbReference type="EMBL" id="JAFBFI010000013">
    <property type="protein sequence ID" value="MBM7693473.1"/>
    <property type="molecule type" value="Genomic_DNA"/>
</dbReference>
<accession>A0ABS2QLY4</accession>
<proteinExistence type="predicted"/>
<evidence type="ECO:0000256" key="2">
    <source>
        <dbReference type="SAM" id="Phobius"/>
    </source>
</evidence>
<gene>
    <name evidence="3" type="ORF">JOC77_002913</name>
</gene>
<feature type="transmembrane region" description="Helical" evidence="2">
    <location>
        <begin position="7"/>
        <end position="25"/>
    </location>
</feature>
<keyword evidence="2" id="KW-0472">Membrane</keyword>
<name>A0ABS2QLY4_9BACI</name>
<reference evidence="3 4" key="1">
    <citation type="submission" date="2021-01" db="EMBL/GenBank/DDBJ databases">
        <title>Genomic Encyclopedia of Type Strains, Phase IV (KMG-IV): sequencing the most valuable type-strain genomes for metagenomic binning, comparative biology and taxonomic classification.</title>
        <authorList>
            <person name="Goeker M."/>
        </authorList>
    </citation>
    <scope>NUCLEOTIDE SEQUENCE [LARGE SCALE GENOMIC DNA]</scope>
    <source>
        <strain evidence="3 4">DSM 105482</strain>
    </source>
</reference>
<keyword evidence="2" id="KW-1133">Transmembrane helix</keyword>
<keyword evidence="4" id="KW-1185">Reference proteome</keyword>
<dbReference type="EC" id="3.4.22.70" evidence="3"/>
<dbReference type="CDD" id="cd06166">
    <property type="entry name" value="Sortase_D_2"/>
    <property type="match status" value="1"/>
</dbReference>
<evidence type="ECO:0000313" key="4">
    <source>
        <dbReference type="Proteomes" id="UP000823486"/>
    </source>
</evidence>
<dbReference type="InterPro" id="IPR023365">
    <property type="entry name" value="Sortase_dom-sf"/>
</dbReference>
<evidence type="ECO:0000256" key="1">
    <source>
        <dbReference type="ARBA" id="ARBA00022801"/>
    </source>
</evidence>
<dbReference type="InterPro" id="IPR005754">
    <property type="entry name" value="Sortase"/>
</dbReference>
<sequence>MKPYFKIIGGTFILIGLLLFVYPFYTDWKVNQAQNALKQDWIKLNQTVAQAETARADESEPAVSTTKGKQVPSKAESKKIVTARDIVKKKGIVGELVIPRINLEAIIVKGVDQKSMKNAVGWMPSTSLPGEHGNVVLAAHRSHTYGQFFNRLNEINNGDVITLRSYGRAFTYKVFDSLIVDPADLSVIQPANDEILTLITCHPLNSNKKRLIIKARLAD</sequence>
<dbReference type="GO" id="GO:0016787">
    <property type="term" value="F:hydrolase activity"/>
    <property type="evidence" value="ECO:0007669"/>
    <property type="project" value="UniProtKB-KW"/>
</dbReference>
<dbReference type="RefSeq" id="WP_204544230.1">
    <property type="nucleotide sequence ID" value="NZ_JAFBFI010000013.1"/>
</dbReference>
<keyword evidence="1 3" id="KW-0378">Hydrolase</keyword>
<dbReference type="Pfam" id="PF04203">
    <property type="entry name" value="Sortase"/>
    <property type="match status" value="1"/>
</dbReference>
<comment type="caution">
    <text evidence="3">The sequence shown here is derived from an EMBL/GenBank/DDBJ whole genome shotgun (WGS) entry which is preliminary data.</text>
</comment>
<keyword evidence="2" id="KW-0812">Transmembrane</keyword>
<dbReference type="NCBIfam" id="TIGR01076">
    <property type="entry name" value="sortase_fam"/>
    <property type="match status" value="1"/>
</dbReference>
<dbReference type="Proteomes" id="UP000823486">
    <property type="component" value="Unassembled WGS sequence"/>
</dbReference>
<organism evidence="3 4">
    <name type="scientific">Peribacillus deserti</name>
    <dbReference type="NCBI Taxonomy" id="673318"/>
    <lineage>
        <taxon>Bacteria</taxon>
        <taxon>Bacillati</taxon>
        <taxon>Bacillota</taxon>
        <taxon>Bacilli</taxon>
        <taxon>Bacillales</taxon>
        <taxon>Bacillaceae</taxon>
        <taxon>Peribacillus</taxon>
    </lineage>
</organism>